<dbReference type="GeneID" id="2905253"/>
<keyword evidence="4" id="KW-1185">Reference proteome</keyword>
<sequence>MSGFPKVPLVVGDTDDDASIHLQSRVGPARPLPNKQNSFNPHDEEILKILNEVDDESDAGYDFNKQFAIFQKSGSIPNEIEFSDNDSDADTQVESANEYEEEINEKQENRYYPNIHREEEILGDRYGEKEHRDESDKQKPNKSLFEEFKKARESTHPFMETTQTNYKKYALFALMSFSVTCIVLLIYQREIIFHPVIIDKPIENYYEINSKFGNLENRVNKLTSFAEDLSKKQENLIQKHEMLSANINEKFDLVSDRFGKINSNIISSHQFDSLLKEFTALKARVSESEPYTNPEPKLLEITEKLNKLSKISDNIESVKTSILKEFSATLPEKVPVYIKDNKIHYIPEFHKYIYNFIDNYQKEKNFTTHVSWDQFLRENEDNMNNHINSIMKKTNLLNISKEKLEHFLQKKINENNKQIWEKYNNLIDNLNIVHNNSTSIAKNFEKSTNTILLDNLLEIFAKGSNKVNYADYKLGSRILGFLTSTSMSSTGSQTSHKSLPRRIFLGWFDYLNSSGVHKPKNWKYNANNVLIDGGNYWHCESNECSIGLRLSNPVILTDLIFKNPPIDSIKSPSFVSIYIKPTNPEQVNELIEYLQNLKFDIAKTNGQKYLKKFYKIKEVSLDPDKPINHVKLPVSLVNLKIPIKDIYVQLKSNSGITGLYNLKAYGISEFNSYKYNQEFELLVDKLSELDENEEPITNNIDINSFIDENHSDILGDDEILF</sequence>
<gene>
    <name evidence="3" type="ordered locus">DEHA2G17842g</name>
</gene>
<dbReference type="STRING" id="284592.Q6BHK6"/>
<organism evidence="3 4">
    <name type="scientific">Debaryomyces hansenii (strain ATCC 36239 / CBS 767 / BCRC 21394 / JCM 1990 / NBRC 0083 / IGC 2968)</name>
    <name type="common">Yeast</name>
    <name type="synonym">Torulaspora hansenii</name>
    <dbReference type="NCBI Taxonomy" id="284592"/>
    <lineage>
        <taxon>Eukaryota</taxon>
        <taxon>Fungi</taxon>
        <taxon>Dikarya</taxon>
        <taxon>Ascomycota</taxon>
        <taxon>Saccharomycotina</taxon>
        <taxon>Pichiomycetes</taxon>
        <taxon>Debaryomycetaceae</taxon>
        <taxon>Debaryomyces</taxon>
    </lineage>
</organism>
<dbReference type="eggNOG" id="ENOG502SGS1">
    <property type="taxonomic scope" value="Eukaryota"/>
</dbReference>
<dbReference type="Gene3D" id="2.60.120.260">
    <property type="entry name" value="Galactose-binding domain-like"/>
    <property type="match status" value="1"/>
</dbReference>
<protein>
    <submittedName>
        <fullName evidence="3">DEHA2G17842p</fullName>
    </submittedName>
</protein>
<evidence type="ECO:0000256" key="2">
    <source>
        <dbReference type="SAM" id="Phobius"/>
    </source>
</evidence>
<keyword evidence="2" id="KW-0472">Membrane</keyword>
<feature type="transmembrane region" description="Helical" evidence="2">
    <location>
        <begin position="169"/>
        <end position="187"/>
    </location>
</feature>
<feature type="region of interest" description="Disordered" evidence="1">
    <location>
        <begin position="80"/>
        <end position="108"/>
    </location>
</feature>
<dbReference type="KEGG" id="dha:DEHA2G17842g"/>
<feature type="compositionally biased region" description="Acidic residues" evidence="1">
    <location>
        <begin position="81"/>
        <end position="103"/>
    </location>
</feature>
<reference evidence="3 4" key="1">
    <citation type="journal article" date="2004" name="Nature">
        <title>Genome evolution in yeasts.</title>
        <authorList>
            <consortium name="Genolevures"/>
            <person name="Dujon B."/>
            <person name="Sherman D."/>
            <person name="Fischer G."/>
            <person name="Durrens P."/>
            <person name="Casaregola S."/>
            <person name="Lafontaine I."/>
            <person name="de Montigny J."/>
            <person name="Marck C."/>
            <person name="Neuveglise C."/>
            <person name="Talla E."/>
            <person name="Goffard N."/>
            <person name="Frangeul L."/>
            <person name="Aigle M."/>
            <person name="Anthouard V."/>
            <person name="Babour A."/>
            <person name="Barbe V."/>
            <person name="Barnay S."/>
            <person name="Blanchin S."/>
            <person name="Beckerich J.M."/>
            <person name="Beyne E."/>
            <person name="Bleykasten C."/>
            <person name="Boisrame A."/>
            <person name="Boyer J."/>
            <person name="Cattolico L."/>
            <person name="Confanioleri F."/>
            <person name="de Daruvar A."/>
            <person name="Despons L."/>
            <person name="Fabre E."/>
            <person name="Fairhead C."/>
            <person name="Ferry-Dumazet H."/>
            <person name="Groppi A."/>
            <person name="Hantraye F."/>
            <person name="Hennequin C."/>
            <person name="Jauniaux N."/>
            <person name="Joyet P."/>
            <person name="Kachouri R."/>
            <person name="Kerrest A."/>
            <person name="Koszul R."/>
            <person name="Lemaire M."/>
            <person name="Lesur I."/>
            <person name="Ma L."/>
            <person name="Muller H."/>
            <person name="Nicaud J.M."/>
            <person name="Nikolski M."/>
            <person name="Oztas S."/>
            <person name="Ozier-Kalogeropoulos O."/>
            <person name="Pellenz S."/>
            <person name="Potier S."/>
            <person name="Richard G.F."/>
            <person name="Straub M.L."/>
            <person name="Suleau A."/>
            <person name="Swennene D."/>
            <person name="Tekaia F."/>
            <person name="Wesolowski-Louvel M."/>
            <person name="Westhof E."/>
            <person name="Wirth B."/>
            <person name="Zeniou-Meyer M."/>
            <person name="Zivanovic I."/>
            <person name="Bolotin-Fukuhara M."/>
            <person name="Thierry A."/>
            <person name="Bouchier C."/>
            <person name="Caudron B."/>
            <person name="Scarpelli C."/>
            <person name="Gaillardin C."/>
            <person name="Weissenbach J."/>
            <person name="Wincker P."/>
            <person name="Souciet J.L."/>
        </authorList>
    </citation>
    <scope>NUCLEOTIDE SEQUENCE [LARGE SCALE GENOMIC DNA]</scope>
    <source>
        <strain evidence="4">ATCC 36239 / CBS 767 / BCRC 21394 / JCM 1990 / NBRC 0083 / IGC 2968</strain>
    </source>
</reference>
<evidence type="ECO:0000313" key="3">
    <source>
        <dbReference type="EMBL" id="CAG90821.2"/>
    </source>
</evidence>
<dbReference type="VEuPathDB" id="FungiDB:DEHA2G17842g"/>
<dbReference type="OMA" id="VSIYIKP"/>
<dbReference type="HOGENOM" id="CLU_408812_0_0_1"/>
<accession>Q6BHK6</accession>
<name>Q6BHK6_DEBHA</name>
<dbReference type="OrthoDB" id="4093311at2759"/>
<dbReference type="RefSeq" id="XP_462315.2">
    <property type="nucleotide sequence ID" value="XM_462315.1"/>
</dbReference>
<evidence type="ECO:0000313" key="4">
    <source>
        <dbReference type="Proteomes" id="UP000000599"/>
    </source>
</evidence>
<dbReference type="AlphaFoldDB" id="Q6BHK6"/>
<evidence type="ECO:0000256" key="1">
    <source>
        <dbReference type="SAM" id="MobiDB-lite"/>
    </source>
</evidence>
<proteinExistence type="predicted"/>
<keyword evidence="2" id="KW-0812">Transmembrane</keyword>
<dbReference type="EMBL" id="CR382139">
    <property type="protein sequence ID" value="CAG90821.2"/>
    <property type="molecule type" value="Genomic_DNA"/>
</dbReference>
<dbReference type="InParanoid" id="Q6BHK6"/>
<feature type="region of interest" description="Disordered" evidence="1">
    <location>
        <begin position="124"/>
        <end position="143"/>
    </location>
</feature>
<dbReference type="Proteomes" id="UP000000599">
    <property type="component" value="Chromosome G"/>
</dbReference>
<keyword evidence="2" id="KW-1133">Transmembrane helix</keyword>